<feature type="compositionally biased region" description="Basic and acidic residues" evidence="1">
    <location>
        <begin position="291"/>
        <end position="327"/>
    </location>
</feature>
<feature type="compositionally biased region" description="Polar residues" evidence="1">
    <location>
        <begin position="231"/>
        <end position="270"/>
    </location>
</feature>
<dbReference type="KEGG" id="ccal:108626239"/>
<feature type="region of interest" description="Disordered" evidence="1">
    <location>
        <begin position="225"/>
        <end position="384"/>
    </location>
</feature>
<dbReference type="AlphaFoldDB" id="A0AAJ7N8L1"/>
<dbReference type="InterPro" id="IPR037645">
    <property type="entry name" value="KCT2"/>
</dbReference>
<dbReference type="GeneID" id="108626239"/>
<organism evidence="3 4">
    <name type="scientific">Ceratina calcarata</name>
    <dbReference type="NCBI Taxonomy" id="156304"/>
    <lineage>
        <taxon>Eukaryota</taxon>
        <taxon>Metazoa</taxon>
        <taxon>Ecdysozoa</taxon>
        <taxon>Arthropoda</taxon>
        <taxon>Hexapoda</taxon>
        <taxon>Insecta</taxon>
        <taxon>Pterygota</taxon>
        <taxon>Neoptera</taxon>
        <taxon>Endopterygota</taxon>
        <taxon>Hymenoptera</taxon>
        <taxon>Apocrita</taxon>
        <taxon>Aculeata</taxon>
        <taxon>Apoidea</taxon>
        <taxon>Anthophila</taxon>
        <taxon>Apidae</taxon>
        <taxon>Ceratina</taxon>
        <taxon>Zadontomerus</taxon>
    </lineage>
</organism>
<keyword evidence="3" id="KW-1185">Reference proteome</keyword>
<protein>
    <submittedName>
        <fullName evidence="4">Trans-Golgi network integral membrane protein TGN38-like isoform X1</fullName>
    </submittedName>
</protein>
<dbReference type="RefSeq" id="XP_017882306.1">
    <property type="nucleotide sequence ID" value="XM_018026817.2"/>
</dbReference>
<proteinExistence type="predicted"/>
<dbReference type="Proteomes" id="UP000694925">
    <property type="component" value="Unplaced"/>
</dbReference>
<feature type="signal peptide" evidence="2">
    <location>
        <begin position="1"/>
        <end position="26"/>
    </location>
</feature>
<sequence>MGEHVIRSFYGLGIFVFFLYFMKVSSAPSASTPNIIDMMTDDKELSSCNVPNFLYNNNVTRDCHNVTYPDDKSVEDIPKKTFLCMTFYDTIYKACQTNQLRNPVFNDVTTFYTYIQNFIPKKNEEDQTKFCENIRGITFTYKKLKPLSLFNLNNSHVCYSACFSVTETFIQLCAILPWSKSIDDNIIETSKIEQKKVQTDGSLDESKKLVTDGEKKVTEQKLINKNEAQKNKSANVKNTETAQETPPVSNKSTVEKSANVSIKQTTNNADTPPVDKQVQEVQKLDTVNVDDTEKVSVNKEKPDDPKKVDDINGNVDKTKIEETEDVKTSTISENTEDRENSANQDDWADGGNDPNEGLDQASVTEADSEQGVPEPSEQRDFTSRYHSIRTDDESHFFTYFTIVSLLSVAAYVGYHNKQKILAIVLEGRRSRNNRGRRRPSTANYRKLDCTLEEAVTSQCNANVTHVIY</sequence>
<gene>
    <name evidence="4" type="primary">LOC108626239</name>
</gene>
<accession>A0AAJ7N8L1</accession>
<evidence type="ECO:0000313" key="4">
    <source>
        <dbReference type="RefSeq" id="XP_017882306.1"/>
    </source>
</evidence>
<feature type="chain" id="PRO_5042472946" evidence="2">
    <location>
        <begin position="27"/>
        <end position="468"/>
    </location>
</feature>
<dbReference type="PANTHER" id="PTHR16502">
    <property type="entry name" value="KERATINOCYTE-ASSOCIATED TRANSMEMBRANE PROTEIN 2"/>
    <property type="match status" value="1"/>
</dbReference>
<reference evidence="4" key="1">
    <citation type="submission" date="2025-08" db="UniProtKB">
        <authorList>
            <consortium name="RefSeq"/>
        </authorList>
    </citation>
    <scope>IDENTIFICATION</scope>
    <source>
        <tissue evidence="4">Whole body</tissue>
    </source>
</reference>
<evidence type="ECO:0000313" key="3">
    <source>
        <dbReference type="Proteomes" id="UP000694925"/>
    </source>
</evidence>
<evidence type="ECO:0000256" key="2">
    <source>
        <dbReference type="SAM" id="SignalP"/>
    </source>
</evidence>
<keyword evidence="2" id="KW-0732">Signal</keyword>
<dbReference type="PANTHER" id="PTHR16502:SF0">
    <property type="entry name" value="KERATINOCYTE-ASSOCIATED TRANSMEMBRANE PROTEIN 2"/>
    <property type="match status" value="1"/>
</dbReference>
<evidence type="ECO:0000256" key="1">
    <source>
        <dbReference type="SAM" id="MobiDB-lite"/>
    </source>
</evidence>
<name>A0AAJ7N8L1_9HYME</name>